<keyword evidence="10" id="KW-0865">Zymogen</keyword>
<feature type="binding site" evidence="13">
    <location>
        <position position="207"/>
    </location>
    <ligand>
        <name>Ca(2+)</name>
        <dbReference type="ChEBI" id="CHEBI:29108"/>
        <label>3</label>
    </ligand>
</feature>
<dbReference type="CDD" id="cd04278">
    <property type="entry name" value="ZnMc_MMP"/>
    <property type="match status" value="1"/>
</dbReference>
<organism evidence="17 18">
    <name type="scientific">Herrania umbratica</name>
    <dbReference type="NCBI Taxonomy" id="108875"/>
    <lineage>
        <taxon>Eukaryota</taxon>
        <taxon>Viridiplantae</taxon>
        <taxon>Streptophyta</taxon>
        <taxon>Embryophyta</taxon>
        <taxon>Tracheophyta</taxon>
        <taxon>Spermatophyta</taxon>
        <taxon>Magnoliopsida</taxon>
        <taxon>eudicotyledons</taxon>
        <taxon>Gunneridae</taxon>
        <taxon>Pentapetalae</taxon>
        <taxon>rosids</taxon>
        <taxon>malvids</taxon>
        <taxon>Malvales</taxon>
        <taxon>Malvaceae</taxon>
        <taxon>Byttnerioideae</taxon>
        <taxon>Herrania</taxon>
    </lineage>
</organism>
<feature type="binding site" evidence="13">
    <location>
        <position position="215"/>
    </location>
    <ligand>
        <name>Zn(2+)</name>
        <dbReference type="ChEBI" id="CHEBI:29105"/>
        <label>1</label>
    </ligand>
</feature>
<feature type="signal peptide" evidence="15">
    <location>
        <begin position="1"/>
        <end position="22"/>
    </location>
</feature>
<evidence type="ECO:0000256" key="4">
    <source>
        <dbReference type="ARBA" id="ARBA00022670"/>
    </source>
</evidence>
<dbReference type="PANTHER" id="PTHR10201">
    <property type="entry name" value="MATRIX METALLOPROTEINASE"/>
    <property type="match status" value="1"/>
</dbReference>
<dbReference type="SMART" id="SM00235">
    <property type="entry name" value="ZnMc"/>
    <property type="match status" value="1"/>
</dbReference>
<dbReference type="OrthoDB" id="406838at2759"/>
<comment type="cofactor">
    <cofactor evidence="13">
        <name>Zn(2+)</name>
        <dbReference type="ChEBI" id="CHEBI:29105"/>
    </cofactor>
    <text evidence="13">Binds 2 Zn(2+) ions per subunit.</text>
</comment>
<evidence type="ECO:0000256" key="3">
    <source>
        <dbReference type="ARBA" id="ARBA00022622"/>
    </source>
</evidence>
<comment type="cofactor">
    <cofactor evidence="13">
        <name>Ca(2+)</name>
        <dbReference type="ChEBI" id="CHEBI:29108"/>
    </cofactor>
    <text evidence="13">Can bind about 5 Ca(2+) ions per subunit.</text>
</comment>
<dbReference type="GO" id="GO:0008270">
    <property type="term" value="F:zinc ion binding"/>
    <property type="evidence" value="ECO:0007669"/>
    <property type="project" value="InterPro"/>
</dbReference>
<evidence type="ECO:0000256" key="2">
    <source>
        <dbReference type="ARBA" id="ARBA00009614"/>
    </source>
</evidence>
<evidence type="ECO:0000256" key="5">
    <source>
        <dbReference type="ARBA" id="ARBA00022723"/>
    </source>
</evidence>
<dbReference type="InterPro" id="IPR001818">
    <property type="entry name" value="Pept_M10_metallopeptidase"/>
</dbReference>
<keyword evidence="3" id="KW-0336">GPI-anchor</keyword>
<keyword evidence="7" id="KW-0378">Hydrolase</keyword>
<keyword evidence="4" id="KW-0645">Protease</keyword>
<feature type="short sequence motif" description="Cysteine switch" evidence="14">
    <location>
        <begin position="107"/>
        <end position="128"/>
    </location>
</feature>
<evidence type="ECO:0000256" key="8">
    <source>
        <dbReference type="ARBA" id="ARBA00022833"/>
    </source>
</evidence>
<dbReference type="GO" id="GO:0006508">
    <property type="term" value="P:proteolysis"/>
    <property type="evidence" value="ECO:0007669"/>
    <property type="project" value="UniProtKB-KW"/>
</dbReference>
<keyword evidence="5 13" id="KW-0479">Metal-binding</keyword>
<feature type="binding site" evidence="13">
    <location>
        <position position="254"/>
    </location>
    <ligand>
        <name>Zn(2+)</name>
        <dbReference type="ChEBI" id="CHEBI:29105"/>
        <label>2</label>
        <note>catalytic</note>
    </ligand>
</feature>
<name>A0A6J1BE42_9ROSI</name>
<feature type="domain" description="Peptidase metallopeptidase" evidence="16">
    <location>
        <begin position="136"/>
        <end position="294"/>
    </location>
</feature>
<feature type="binding site" description="in inhibited form" evidence="13">
    <location>
        <position position="109"/>
    </location>
    <ligand>
        <name>Zn(2+)</name>
        <dbReference type="ChEBI" id="CHEBI:29105"/>
        <label>2</label>
        <note>catalytic</note>
    </ligand>
</feature>
<evidence type="ECO:0000256" key="14">
    <source>
        <dbReference type="PIRSR" id="PIRSR621190-5"/>
    </source>
</evidence>
<dbReference type="GO" id="GO:0030198">
    <property type="term" value="P:extracellular matrix organization"/>
    <property type="evidence" value="ECO:0007669"/>
    <property type="project" value="TreeGrafter"/>
</dbReference>
<feature type="binding site" evidence="13">
    <location>
        <position position="208"/>
    </location>
    <ligand>
        <name>Ca(2+)</name>
        <dbReference type="ChEBI" id="CHEBI:29108"/>
        <label>3</label>
    </ligand>
</feature>
<feature type="binding site" evidence="13">
    <location>
        <position position="200"/>
    </location>
    <ligand>
        <name>Zn(2+)</name>
        <dbReference type="ChEBI" id="CHEBI:29105"/>
        <label>1</label>
    </ligand>
</feature>
<dbReference type="Gene3D" id="3.40.390.10">
    <property type="entry name" value="Collagenase (Catalytic Domain)"/>
    <property type="match status" value="1"/>
</dbReference>
<dbReference type="GO" id="GO:0005886">
    <property type="term" value="C:plasma membrane"/>
    <property type="evidence" value="ECO:0007669"/>
    <property type="project" value="UniProtKB-SubCell"/>
</dbReference>
<keyword evidence="8 13" id="KW-0862">Zinc</keyword>
<feature type="binding site" evidence="13">
    <location>
        <position position="230"/>
    </location>
    <ligand>
        <name>Ca(2+)</name>
        <dbReference type="ChEBI" id="CHEBI:29108"/>
        <label>1</label>
    </ligand>
</feature>
<feature type="binding site" evidence="13">
    <location>
        <position position="190"/>
    </location>
    <ligand>
        <name>Ca(2+)</name>
        <dbReference type="ChEBI" id="CHEBI:29108"/>
        <label>2</label>
    </ligand>
</feature>
<keyword evidence="3" id="KW-0472">Membrane</keyword>
<keyword evidence="11" id="KW-0325">Glycoprotein</keyword>
<dbReference type="GO" id="GO:0030574">
    <property type="term" value="P:collagen catabolic process"/>
    <property type="evidence" value="ECO:0007669"/>
    <property type="project" value="TreeGrafter"/>
</dbReference>
<dbReference type="AlphaFoldDB" id="A0A6J1BE42"/>
<dbReference type="InterPro" id="IPR006026">
    <property type="entry name" value="Peptidase_Metallo"/>
</dbReference>
<comment type="subcellular location">
    <subcellularLocation>
        <location evidence="1">Cell membrane</location>
        <topology evidence="1">Lipid-anchor</topology>
        <topology evidence="1">GPI-anchor</topology>
        <orientation evidence="1">Extracellular side</orientation>
    </subcellularLocation>
</comment>
<dbReference type="Proteomes" id="UP000504621">
    <property type="component" value="Unplaced"/>
</dbReference>
<accession>A0A6J1BE42</accession>
<feature type="chain" id="PRO_5026924462" evidence="15">
    <location>
        <begin position="23"/>
        <end position="294"/>
    </location>
</feature>
<evidence type="ECO:0000256" key="12">
    <source>
        <dbReference type="PIRSR" id="PIRSR621190-1"/>
    </source>
</evidence>
<feature type="binding site" evidence="13">
    <location>
        <position position="260"/>
    </location>
    <ligand>
        <name>Zn(2+)</name>
        <dbReference type="ChEBI" id="CHEBI:29105"/>
        <label>2</label>
        <note>catalytic</note>
    </ligand>
</feature>
<feature type="binding site" evidence="13">
    <location>
        <position position="268"/>
    </location>
    <ligand>
        <name>Zn(2+)</name>
        <dbReference type="ChEBI" id="CHEBI:29105"/>
        <label>2</label>
        <note>catalytic</note>
    </ligand>
</feature>
<protein>
    <submittedName>
        <fullName evidence="18">Metalloendoproteinase 1-like</fullName>
    </submittedName>
</protein>
<dbReference type="PRINTS" id="PR00138">
    <property type="entry name" value="MATRIXIN"/>
</dbReference>
<evidence type="ECO:0000256" key="1">
    <source>
        <dbReference type="ARBA" id="ARBA00004471"/>
    </source>
</evidence>
<evidence type="ECO:0000256" key="6">
    <source>
        <dbReference type="ARBA" id="ARBA00022729"/>
    </source>
</evidence>
<dbReference type="InterPro" id="IPR021190">
    <property type="entry name" value="Pept_M10A"/>
</dbReference>
<sequence length="294" mass="33682">MAAKLSHHLISEAFFLFLVVQALVVKSEIQFSNSLQFLQGAQKGYKVKGLNQVKQYFKTFGYYPNHINLTDDYDASLESALKKYQKNYRLEVSGRFDPDTIKEMLIPRCGVADIFNESNFEYDKLDMVPNYTFFDGMPKWSKRQLTYTFRSSATVISVQQLRPIIARAFEKWAAVSQFTFQEAPTFTRADIVIGFHRRFHWDSYPFDGPGNVLAHAFAPQDGRFHYDADENWSTNPTTMNQIDVESVAVHEIGHLLGLGHSQDPNAIMFALYMPGTIKRNLGQDDIDGIRALYS</sequence>
<dbReference type="GeneID" id="110425880"/>
<keyword evidence="6 15" id="KW-0732">Signal</keyword>
<dbReference type="SUPFAM" id="SSF47090">
    <property type="entry name" value="PGBD-like"/>
    <property type="match status" value="1"/>
</dbReference>
<keyword evidence="17" id="KW-1185">Reference proteome</keyword>
<dbReference type="SUPFAM" id="SSF55486">
    <property type="entry name" value="Metalloproteases ('zincins'), catalytic domain"/>
    <property type="match status" value="1"/>
</dbReference>
<keyword evidence="3" id="KW-0449">Lipoprotein</keyword>
<keyword evidence="9" id="KW-0482">Metalloprotease</keyword>
<dbReference type="GO" id="GO:0031012">
    <property type="term" value="C:extracellular matrix"/>
    <property type="evidence" value="ECO:0007669"/>
    <property type="project" value="InterPro"/>
</dbReference>
<evidence type="ECO:0000259" key="16">
    <source>
        <dbReference type="SMART" id="SM00235"/>
    </source>
</evidence>
<reference evidence="18" key="1">
    <citation type="submission" date="2025-08" db="UniProtKB">
        <authorList>
            <consortium name="RefSeq"/>
        </authorList>
    </citation>
    <scope>IDENTIFICATION</scope>
    <source>
        <tissue evidence="18">Leaf</tissue>
    </source>
</reference>
<dbReference type="InterPro" id="IPR033739">
    <property type="entry name" value="M10A_MMP"/>
</dbReference>
<comment type="similarity">
    <text evidence="2">Belongs to the peptidase M10A family. Matrix metalloproteinases (MMPs) subfamily.</text>
</comment>
<dbReference type="GO" id="GO:0004222">
    <property type="term" value="F:metalloendopeptidase activity"/>
    <property type="evidence" value="ECO:0007669"/>
    <property type="project" value="InterPro"/>
</dbReference>
<keyword evidence="13" id="KW-0106">Calcium</keyword>
<gene>
    <name evidence="18" type="primary">LOC110425880</name>
</gene>
<evidence type="ECO:0000256" key="9">
    <source>
        <dbReference type="ARBA" id="ARBA00023049"/>
    </source>
</evidence>
<evidence type="ECO:0000256" key="15">
    <source>
        <dbReference type="SAM" id="SignalP"/>
    </source>
</evidence>
<evidence type="ECO:0000256" key="13">
    <source>
        <dbReference type="PIRSR" id="PIRSR621190-2"/>
    </source>
</evidence>
<evidence type="ECO:0000256" key="7">
    <source>
        <dbReference type="ARBA" id="ARBA00022801"/>
    </source>
</evidence>
<feature type="binding site" evidence="13">
    <location>
        <position position="225"/>
    </location>
    <ligand>
        <name>Zn(2+)</name>
        <dbReference type="ChEBI" id="CHEBI:29105"/>
        <label>1</label>
    </ligand>
</feature>
<evidence type="ECO:0000256" key="10">
    <source>
        <dbReference type="ARBA" id="ARBA00023145"/>
    </source>
</evidence>
<dbReference type="FunFam" id="3.40.390.10:FF:000018">
    <property type="entry name" value="Metalloendoproteinase 1"/>
    <property type="match status" value="1"/>
</dbReference>
<dbReference type="PANTHER" id="PTHR10201:SF268">
    <property type="entry name" value="PEPTIDASE METALLOPEPTIDASE DOMAIN-CONTAINING PROTEIN"/>
    <property type="match status" value="1"/>
</dbReference>
<dbReference type="Pfam" id="PF00413">
    <property type="entry name" value="Peptidase_M10"/>
    <property type="match status" value="1"/>
</dbReference>
<dbReference type="InterPro" id="IPR024079">
    <property type="entry name" value="MetalloPept_cat_dom_sf"/>
</dbReference>
<feature type="binding site" evidence="13">
    <location>
        <position position="227"/>
    </location>
    <ligand>
        <name>Ca(2+)</name>
        <dbReference type="ChEBI" id="CHEBI:29108"/>
        <label>3</label>
    </ligand>
</feature>
<evidence type="ECO:0000256" key="11">
    <source>
        <dbReference type="ARBA" id="ARBA00023180"/>
    </source>
</evidence>
<dbReference type="GO" id="GO:0098552">
    <property type="term" value="C:side of membrane"/>
    <property type="evidence" value="ECO:0007669"/>
    <property type="project" value="UniProtKB-KW"/>
</dbReference>
<feature type="active site" evidence="12">
    <location>
        <position position="251"/>
    </location>
</feature>
<dbReference type="RefSeq" id="XP_021296629.1">
    <property type="nucleotide sequence ID" value="XM_021440954.1"/>
</dbReference>
<feature type="binding site" evidence="13">
    <location>
        <position position="250"/>
    </location>
    <ligand>
        <name>Zn(2+)</name>
        <dbReference type="ChEBI" id="CHEBI:29105"/>
        <label>2</label>
        <note>catalytic</note>
    </ligand>
</feature>
<feature type="binding site" evidence="13">
    <location>
        <position position="230"/>
    </location>
    <ligand>
        <name>Ca(2+)</name>
        <dbReference type="ChEBI" id="CHEBI:29108"/>
        <label>3</label>
    </ligand>
</feature>
<evidence type="ECO:0000313" key="17">
    <source>
        <dbReference type="Proteomes" id="UP000504621"/>
    </source>
</evidence>
<dbReference type="Pfam" id="PF01471">
    <property type="entry name" value="PG_binding_1"/>
    <property type="match status" value="1"/>
</dbReference>
<proteinExistence type="inferred from homology"/>
<evidence type="ECO:0000313" key="18">
    <source>
        <dbReference type="RefSeq" id="XP_021296629.1"/>
    </source>
</evidence>
<dbReference type="InterPro" id="IPR002477">
    <property type="entry name" value="Peptidoglycan-bd-like"/>
</dbReference>
<dbReference type="InterPro" id="IPR036365">
    <property type="entry name" value="PGBD-like_sf"/>
</dbReference>
<feature type="binding site" evidence="13">
    <location>
        <position position="202"/>
    </location>
    <ligand>
        <name>Zn(2+)</name>
        <dbReference type="ChEBI" id="CHEBI:29105"/>
        <label>1</label>
    </ligand>
</feature>